<reference evidence="2 3" key="1">
    <citation type="submission" date="2019-07" db="EMBL/GenBank/DDBJ databases">
        <title>Genomes of Cafeteria roenbergensis.</title>
        <authorList>
            <person name="Fischer M.G."/>
            <person name="Hackl T."/>
            <person name="Roman M."/>
        </authorList>
    </citation>
    <scope>NUCLEOTIDE SEQUENCE [LARGE SCALE GENOMIC DNA]</scope>
    <source>
        <strain evidence="2 3">BVI</strain>
    </source>
</reference>
<feature type="region of interest" description="Disordered" evidence="1">
    <location>
        <begin position="464"/>
        <end position="491"/>
    </location>
</feature>
<sequence length="1077" mass="114754">MGVQENDDLGGTLEEVATRTQGHASSPEFYHRAFADAAVELDRADDHGKLVAHLTQRLSEVAGKVNLHTPHAERLAALKATGPVLLQLAHVAKSPVAFFPRAADRHSDEQSRCFACIYLLQRAATNTAPYTSAAAMNYGPEDLSRQFRDSGKAPAGMPVEFPARSAYPENRAPFAFQNGPFDAFAPGGAKGVPFESLRRRATGPSSAAPPEELADDDGARARHLLDPKLWPELDYSEDGGSGSSRSRKHHDSSLLQAGWGEPKGPIDGLRWGPVPPEAYILNSERPPIGPRVLPPVPQAPTEVEQKFGKPGETPGAPSFMTRADMDKPFTDLPLVMALPQDLTGPPPLAPQALVRAIEAGDFVPPPRPMVPGLSTPAKTNLGMLEAPAMDMDVRSFDELASHNDPLAPMGRSPVIPMLLQTQGMPDEARGTVPGRPDSTVAGSVAGERTSLSESAAEVFDAETALPAGPSPNIAHFGGAGAGKSESPESGVARVGAGLNGLLGGFKAKRLQRKMAKADPDSAEFRKPWGELELPKIVAAQKRRSAQQPGAPSVGPFKSAKDMPFGTGWDGGDGGERFDNPQDIAMVTRYVAKKGGVPPKLDKAMPKGKDALHLPQTNPEAGLFGELPRTERDSVLSRPKLLSDSASDFVAAGSGQSLLQEQASSQRARASAMAGRRAARSQARLSSEATGISAKDSAAVARGTKNFLLFAREKKRPLPHFCRKGEKLCRQRLRSLTPYAMRRKVRRLMHRQRMDALMSAWGLAITQLCTVNPPLGQPLPPRGDEEDSGAPFASVDKVGAVKDSLKQVLRALETKRPELEAAIGPINLEALMRGDAAHAFANSTKGPSGGASSSSILKQLAREARAFLPTKAGNKGVGLAQKQLDALTSLNSALTSLHKALKAFDMWNKIGLGGDAPTAAASATGLGKHAQEALARLANLLLHRSAFESLRTQARVFDKEMEGGYSGARPPPRLQSDGLDSAGRVTAQPFSSWVTEPNRFGDKPAVGQMPDLGLPTLIQQYCGVIKERLDLLTDAYLHGFDMEEMCGIANMCGNKRLGIYLNNEPTTVKARAFQAIAG</sequence>
<protein>
    <submittedName>
        <fullName evidence="2">Uncharacterized protein</fullName>
    </submittedName>
</protein>
<feature type="region of interest" description="Disordered" evidence="1">
    <location>
        <begin position="199"/>
        <end position="218"/>
    </location>
</feature>
<dbReference type="AlphaFoldDB" id="A0A5A8C649"/>
<evidence type="ECO:0000313" key="2">
    <source>
        <dbReference type="EMBL" id="KAA0148204.1"/>
    </source>
</evidence>
<dbReference type="EMBL" id="VLTN01000056">
    <property type="protein sequence ID" value="KAA0148204.1"/>
    <property type="molecule type" value="Genomic_DNA"/>
</dbReference>
<feature type="region of interest" description="Disordered" evidence="1">
    <location>
        <begin position="231"/>
        <end position="263"/>
    </location>
</feature>
<name>A0A5A8C649_CAFRO</name>
<feature type="region of interest" description="Disordered" evidence="1">
    <location>
        <begin position="542"/>
        <end position="561"/>
    </location>
</feature>
<gene>
    <name evidence="2" type="ORF">FNF29_06863</name>
</gene>
<evidence type="ECO:0000313" key="3">
    <source>
        <dbReference type="Proteomes" id="UP000323011"/>
    </source>
</evidence>
<feature type="region of interest" description="Disordered" evidence="1">
    <location>
        <begin position="597"/>
        <end position="628"/>
    </location>
</feature>
<evidence type="ECO:0000256" key="1">
    <source>
        <dbReference type="SAM" id="MobiDB-lite"/>
    </source>
</evidence>
<feature type="region of interest" description="Disordered" evidence="1">
    <location>
        <begin position="961"/>
        <end position="982"/>
    </location>
</feature>
<accession>A0A5A8C649</accession>
<feature type="compositionally biased region" description="Basic and acidic residues" evidence="1">
    <location>
        <begin position="599"/>
        <end position="611"/>
    </location>
</feature>
<comment type="caution">
    <text evidence="2">The sequence shown here is derived from an EMBL/GenBank/DDBJ whole genome shotgun (WGS) entry which is preliminary data.</text>
</comment>
<proteinExistence type="predicted"/>
<keyword evidence="3" id="KW-1185">Reference proteome</keyword>
<dbReference type="Proteomes" id="UP000323011">
    <property type="component" value="Unassembled WGS sequence"/>
</dbReference>
<organism evidence="2 3">
    <name type="scientific">Cafeteria roenbergensis</name>
    <name type="common">Marine flagellate</name>
    <dbReference type="NCBI Taxonomy" id="33653"/>
    <lineage>
        <taxon>Eukaryota</taxon>
        <taxon>Sar</taxon>
        <taxon>Stramenopiles</taxon>
        <taxon>Bigyra</taxon>
        <taxon>Opalozoa</taxon>
        <taxon>Bicosoecida</taxon>
        <taxon>Cafeteriaceae</taxon>
        <taxon>Cafeteria</taxon>
    </lineage>
</organism>